<feature type="chain" id="PRO_5046357815" evidence="1">
    <location>
        <begin position="22"/>
        <end position="523"/>
    </location>
</feature>
<dbReference type="SUPFAM" id="SSF56601">
    <property type="entry name" value="beta-lactamase/transpeptidase-like"/>
    <property type="match status" value="1"/>
</dbReference>
<name>A0ABV3ZFC2_9BACT</name>
<sequence length="523" mass="58893">MKYKSIFQLVIVTLLCTSVFAQNGDDLPPKLDEYITKVLQTFNVPGMSVSIVKDGKVVLAKGFGVKKLGEAAPVDEHTLFSIASNSKAFTATALALLVEDGKLKWDDPVINYLPWFRMSDPYITMHLTVRDLLVHHSGIGAYAGDYLIFPPSNYTRKEIVGKVARLPMAHDFRTTYAYDNILYLAAGEVISAVSNVEWEDFVKTRILDKIGMNETTTRFSQMKLQPNVSSAHIRYKDSVRVLEHYSEQAIGDAGDPAGGIASNATDIAKWMITQLDSGKTQQKVQLFKPTTTKELWKIVRPIPIEKISPDISPAQMDFWGYALGFRSYNYQRYKIVGHGGKLDGFVSQVVMVPDLKMGITVLTNQESTGAYWSVIYHVLDYYMHNKPFDWIAGYKKIMDSSIAKSKSEQVPITLPDESIGKPPLPYEKYEGVYRDAVYGDLSVTKEPTGLVLRFTHTPQFTADLKYFQHDTFIAKFRNPDLRSDSYVTFALNPDGSIDQVKLKIIDPDSDSNFNDLLFRSTKK</sequence>
<evidence type="ECO:0000256" key="1">
    <source>
        <dbReference type="SAM" id="SignalP"/>
    </source>
</evidence>
<dbReference type="Gene3D" id="2.40.128.600">
    <property type="match status" value="1"/>
</dbReference>
<comment type="caution">
    <text evidence="4">The sequence shown here is derived from an EMBL/GenBank/DDBJ whole genome shotgun (WGS) entry which is preliminary data.</text>
</comment>
<protein>
    <submittedName>
        <fullName evidence="4">Serine hydrolase</fullName>
    </submittedName>
</protein>
<evidence type="ECO:0000259" key="3">
    <source>
        <dbReference type="Pfam" id="PF11954"/>
    </source>
</evidence>
<dbReference type="Proteomes" id="UP001560573">
    <property type="component" value="Unassembled WGS sequence"/>
</dbReference>
<dbReference type="InterPro" id="IPR012338">
    <property type="entry name" value="Beta-lactam/transpept-like"/>
</dbReference>
<accession>A0ABV3ZFC2</accession>
<dbReference type="EMBL" id="JAULBC010000003">
    <property type="protein sequence ID" value="MEX6688240.1"/>
    <property type="molecule type" value="Genomic_DNA"/>
</dbReference>
<feature type="domain" description="Peptidase S12 Pab87-related C-terminal" evidence="3">
    <location>
        <begin position="419"/>
        <end position="513"/>
    </location>
</feature>
<feature type="signal peptide" evidence="1">
    <location>
        <begin position="1"/>
        <end position="21"/>
    </location>
</feature>
<keyword evidence="4" id="KW-0378">Hydrolase</keyword>
<dbReference type="Pfam" id="PF00144">
    <property type="entry name" value="Beta-lactamase"/>
    <property type="match status" value="1"/>
</dbReference>
<dbReference type="InterPro" id="IPR050491">
    <property type="entry name" value="AmpC-like"/>
</dbReference>
<gene>
    <name evidence="4" type="ORF">QTN47_12075</name>
</gene>
<feature type="domain" description="Beta-lactamase-related" evidence="2">
    <location>
        <begin position="32"/>
        <end position="369"/>
    </location>
</feature>
<dbReference type="Gene3D" id="3.40.710.10">
    <property type="entry name" value="DD-peptidase/beta-lactamase superfamily"/>
    <property type="match status" value="1"/>
</dbReference>
<evidence type="ECO:0000313" key="5">
    <source>
        <dbReference type="Proteomes" id="UP001560573"/>
    </source>
</evidence>
<dbReference type="PANTHER" id="PTHR46825">
    <property type="entry name" value="D-ALANYL-D-ALANINE-CARBOXYPEPTIDASE/ENDOPEPTIDASE AMPH"/>
    <property type="match status" value="1"/>
</dbReference>
<keyword evidence="1" id="KW-0732">Signal</keyword>
<dbReference type="RefSeq" id="WP_369329649.1">
    <property type="nucleotide sequence ID" value="NZ_JAULBC010000003.1"/>
</dbReference>
<dbReference type="PANTHER" id="PTHR46825:SF15">
    <property type="entry name" value="BETA-LACTAMASE-RELATED DOMAIN-CONTAINING PROTEIN"/>
    <property type="match status" value="1"/>
</dbReference>
<evidence type="ECO:0000259" key="2">
    <source>
        <dbReference type="Pfam" id="PF00144"/>
    </source>
</evidence>
<dbReference type="InterPro" id="IPR021860">
    <property type="entry name" value="Peptidase_S12_Pab87-rel_C"/>
</dbReference>
<proteinExistence type="predicted"/>
<dbReference type="GO" id="GO:0016787">
    <property type="term" value="F:hydrolase activity"/>
    <property type="evidence" value="ECO:0007669"/>
    <property type="project" value="UniProtKB-KW"/>
</dbReference>
<evidence type="ECO:0000313" key="4">
    <source>
        <dbReference type="EMBL" id="MEX6688240.1"/>
    </source>
</evidence>
<organism evidence="4 5">
    <name type="scientific">Danxiaibacter flavus</name>
    <dbReference type="NCBI Taxonomy" id="3049108"/>
    <lineage>
        <taxon>Bacteria</taxon>
        <taxon>Pseudomonadati</taxon>
        <taxon>Bacteroidota</taxon>
        <taxon>Chitinophagia</taxon>
        <taxon>Chitinophagales</taxon>
        <taxon>Chitinophagaceae</taxon>
        <taxon>Danxiaibacter</taxon>
    </lineage>
</organism>
<reference evidence="4 5" key="1">
    <citation type="submission" date="2023-07" db="EMBL/GenBank/DDBJ databases">
        <authorList>
            <person name="Lian W.-H."/>
        </authorList>
    </citation>
    <scope>NUCLEOTIDE SEQUENCE [LARGE SCALE GENOMIC DNA]</scope>
    <source>
        <strain evidence="4 5">SYSU DXS3180</strain>
    </source>
</reference>
<dbReference type="Pfam" id="PF11954">
    <property type="entry name" value="DUF3471"/>
    <property type="match status" value="1"/>
</dbReference>
<keyword evidence="5" id="KW-1185">Reference proteome</keyword>
<dbReference type="InterPro" id="IPR001466">
    <property type="entry name" value="Beta-lactam-related"/>
</dbReference>